<dbReference type="GeneID" id="33570521"/>
<dbReference type="Proteomes" id="UP000193648">
    <property type="component" value="Unassembled WGS sequence"/>
</dbReference>
<proteinExistence type="predicted"/>
<sequence>MMLPIVDLVKAFPSNRLPFDLMAEPKSLGSSIMPVTRETQNSQERSHNCLRGLDTKLDTSLAIEISIVSTEALLCRHAGAQYLLGSLTINRDSSHLSRLLGLEWGYGIGCPQSMLLASWTTSTQPSRLCGSLQYAELNNGLEKVGLEEAGLEEAGLERSVPKE</sequence>
<dbReference type="InParanoid" id="A0A1Y2GTL9"/>
<dbReference type="EMBL" id="MCFF01000012">
    <property type="protein sequence ID" value="ORZ20942.1"/>
    <property type="molecule type" value="Genomic_DNA"/>
</dbReference>
<keyword evidence="2" id="KW-1185">Reference proteome</keyword>
<reference evidence="1 2" key="1">
    <citation type="submission" date="2016-07" db="EMBL/GenBank/DDBJ databases">
        <title>Pervasive Adenine N6-methylation of Active Genes in Fungi.</title>
        <authorList>
            <consortium name="DOE Joint Genome Institute"/>
            <person name="Mondo S.J."/>
            <person name="Dannebaum R.O."/>
            <person name="Kuo R.C."/>
            <person name="Labutti K."/>
            <person name="Haridas S."/>
            <person name="Kuo A."/>
            <person name="Salamov A."/>
            <person name="Ahrendt S.R."/>
            <person name="Lipzen A."/>
            <person name="Sullivan W."/>
            <person name="Andreopoulos W.B."/>
            <person name="Clum A."/>
            <person name="Lindquist E."/>
            <person name="Daum C."/>
            <person name="Ramamoorthy G.K."/>
            <person name="Gryganskyi A."/>
            <person name="Culley D."/>
            <person name="Magnuson J.K."/>
            <person name="James T.Y."/>
            <person name="O'Malley M.A."/>
            <person name="Stajich J.E."/>
            <person name="Spatafora J.W."/>
            <person name="Visel A."/>
            <person name="Grigoriev I.V."/>
        </authorList>
    </citation>
    <scope>NUCLEOTIDE SEQUENCE [LARGE SCALE GENOMIC DNA]</scope>
    <source>
        <strain evidence="1 2">NRRL 3116</strain>
    </source>
</reference>
<organism evidence="1 2">
    <name type="scientific">Lobosporangium transversale</name>
    <dbReference type="NCBI Taxonomy" id="64571"/>
    <lineage>
        <taxon>Eukaryota</taxon>
        <taxon>Fungi</taxon>
        <taxon>Fungi incertae sedis</taxon>
        <taxon>Mucoromycota</taxon>
        <taxon>Mortierellomycotina</taxon>
        <taxon>Mortierellomycetes</taxon>
        <taxon>Mortierellales</taxon>
        <taxon>Mortierellaceae</taxon>
        <taxon>Lobosporangium</taxon>
    </lineage>
</organism>
<comment type="caution">
    <text evidence="1">The sequence shown here is derived from an EMBL/GenBank/DDBJ whole genome shotgun (WGS) entry which is preliminary data.</text>
</comment>
<gene>
    <name evidence="1" type="ORF">BCR41DRAFT_394852</name>
</gene>
<evidence type="ECO:0000313" key="2">
    <source>
        <dbReference type="Proteomes" id="UP000193648"/>
    </source>
</evidence>
<name>A0A1Y2GTL9_9FUNG</name>
<dbReference type="AlphaFoldDB" id="A0A1Y2GTL9"/>
<dbReference type="RefSeq" id="XP_021882851.1">
    <property type="nucleotide sequence ID" value="XM_022028678.1"/>
</dbReference>
<accession>A0A1Y2GTL9</accession>
<protein>
    <submittedName>
        <fullName evidence="1">Uncharacterized protein</fullName>
    </submittedName>
</protein>
<evidence type="ECO:0000313" key="1">
    <source>
        <dbReference type="EMBL" id="ORZ20942.1"/>
    </source>
</evidence>